<dbReference type="PROSITE" id="PS50893">
    <property type="entry name" value="ABC_TRANSPORTER_2"/>
    <property type="match status" value="1"/>
</dbReference>
<dbReference type="SUPFAM" id="SSF52540">
    <property type="entry name" value="P-loop containing nucleoside triphosphate hydrolases"/>
    <property type="match status" value="1"/>
</dbReference>
<evidence type="ECO:0000256" key="3">
    <source>
        <dbReference type="ARBA" id="ARBA00022741"/>
    </source>
</evidence>
<dbReference type="SMART" id="SM00382">
    <property type="entry name" value="AAA"/>
    <property type="match status" value="1"/>
</dbReference>
<dbReference type="Gene3D" id="3.40.50.300">
    <property type="entry name" value="P-loop containing nucleotide triphosphate hydrolases"/>
    <property type="match status" value="1"/>
</dbReference>
<dbReference type="PANTHER" id="PTHR43117">
    <property type="entry name" value="OSMOPROTECTANT IMPORT ATP-BINDING PROTEIN OSMV"/>
    <property type="match status" value="1"/>
</dbReference>
<dbReference type="InterPro" id="IPR017871">
    <property type="entry name" value="ABC_transporter-like_CS"/>
</dbReference>
<proteinExistence type="inferred from homology"/>
<keyword evidence="4 6" id="KW-0067">ATP-binding</keyword>
<evidence type="ECO:0000256" key="4">
    <source>
        <dbReference type="ARBA" id="ARBA00022840"/>
    </source>
</evidence>
<dbReference type="InterPro" id="IPR003439">
    <property type="entry name" value="ABC_transporter-like_ATP-bd"/>
</dbReference>
<dbReference type="GO" id="GO:0005524">
    <property type="term" value="F:ATP binding"/>
    <property type="evidence" value="ECO:0007669"/>
    <property type="project" value="UniProtKB-KW"/>
</dbReference>
<dbReference type="InterPro" id="IPR027417">
    <property type="entry name" value="P-loop_NTPase"/>
</dbReference>
<keyword evidence="3" id="KW-0547">Nucleotide-binding</keyword>
<protein>
    <submittedName>
        <fullName evidence="6">Iron(III) ABC transporter, ATP-binding protein</fullName>
    </submittedName>
</protein>
<accession>A0A6I8M7S8</accession>
<gene>
    <name evidence="6" type="ORF">OMES3154_00137</name>
</gene>
<dbReference type="EMBL" id="CABWIB010000001">
    <property type="protein sequence ID" value="VWL84880.1"/>
    <property type="molecule type" value="Genomic_DNA"/>
</dbReference>
<name>A0A6I8M7S8_9FUSO</name>
<evidence type="ECO:0000256" key="1">
    <source>
        <dbReference type="ARBA" id="ARBA00005417"/>
    </source>
</evidence>
<dbReference type="InterPro" id="IPR003593">
    <property type="entry name" value="AAA+_ATPase"/>
</dbReference>
<dbReference type="PROSITE" id="PS00211">
    <property type="entry name" value="ABC_TRANSPORTER_1"/>
    <property type="match status" value="1"/>
</dbReference>
<dbReference type="GO" id="GO:0015697">
    <property type="term" value="P:quaternary ammonium group transport"/>
    <property type="evidence" value="ECO:0007669"/>
    <property type="project" value="UniProtKB-ARBA"/>
</dbReference>
<evidence type="ECO:0000313" key="7">
    <source>
        <dbReference type="Proteomes" id="UP000419017"/>
    </source>
</evidence>
<dbReference type="PANTHER" id="PTHR43117:SF4">
    <property type="entry name" value="OSMOPROTECTANT IMPORT ATP-BINDING PROTEIN OSMV"/>
    <property type="match status" value="1"/>
</dbReference>
<dbReference type="Pfam" id="PF00005">
    <property type="entry name" value="ABC_tran"/>
    <property type="match status" value="1"/>
</dbReference>
<reference evidence="6 7" key="1">
    <citation type="submission" date="2019-10" db="EMBL/GenBank/DDBJ databases">
        <authorList>
            <person name="Blom J."/>
        </authorList>
    </citation>
    <scope>NUCLEOTIDE SEQUENCE [LARGE SCALE GENOMIC DNA]</scope>
    <source>
        <strain evidence="6 7">ES3154-GLU</strain>
    </source>
</reference>
<evidence type="ECO:0000313" key="6">
    <source>
        <dbReference type="EMBL" id="VWL84880.1"/>
    </source>
</evidence>
<feature type="domain" description="ABC transporter" evidence="5">
    <location>
        <begin position="2"/>
        <end position="236"/>
    </location>
</feature>
<sequence>MIKLKNISKICNSTTVLDNITLEIKKSEFFVIVGASGSGKTTLIKTINRLLVQSEGEICIDDKDISTYNLRELRLNIGYVLQKDTLFPNLTVCQNIALIAEMKKWKKSKILEEVKRLLELVGLDPKTYLNKYPHQISGGQRQRVGILRAIITSPKILLMDEPFSALDPISRNNLQDLIKKIHDEFKITTIFVTHDMNEALKLGDRICVMEAGKIVQVGTREEIQNNPKNDYVKTLFTVGDKNE</sequence>
<keyword evidence="7" id="KW-1185">Reference proteome</keyword>
<comment type="similarity">
    <text evidence="1">Belongs to the ABC transporter superfamily.</text>
</comment>
<dbReference type="RefSeq" id="WP_156682930.1">
    <property type="nucleotide sequence ID" value="NZ_CABWIB010000001.1"/>
</dbReference>
<dbReference type="Proteomes" id="UP000419017">
    <property type="component" value="Unassembled WGS sequence"/>
</dbReference>
<evidence type="ECO:0000259" key="5">
    <source>
        <dbReference type="PROSITE" id="PS50893"/>
    </source>
</evidence>
<keyword evidence="2" id="KW-0813">Transport</keyword>
<organism evidence="6 7">
    <name type="scientific">Oceanivirga miroungae</name>
    <dbReference type="NCBI Taxonomy" id="1130046"/>
    <lineage>
        <taxon>Bacteria</taxon>
        <taxon>Fusobacteriati</taxon>
        <taxon>Fusobacteriota</taxon>
        <taxon>Fusobacteriia</taxon>
        <taxon>Fusobacteriales</taxon>
        <taxon>Leptotrichiaceae</taxon>
        <taxon>Oceanivirga</taxon>
    </lineage>
</organism>
<evidence type="ECO:0000256" key="2">
    <source>
        <dbReference type="ARBA" id="ARBA00022448"/>
    </source>
</evidence>
<dbReference type="FunFam" id="3.40.50.300:FF:000425">
    <property type="entry name" value="Probable ABC transporter, ATP-binding subunit"/>
    <property type="match status" value="1"/>
</dbReference>
<dbReference type="GO" id="GO:0016887">
    <property type="term" value="F:ATP hydrolysis activity"/>
    <property type="evidence" value="ECO:0007669"/>
    <property type="project" value="InterPro"/>
</dbReference>
<dbReference type="AlphaFoldDB" id="A0A6I8M7S8"/>